<gene>
    <name evidence="1" type="ORF">PAXRUDRAFT_148037</name>
</gene>
<dbReference type="HOGENOM" id="CLU_003292_9_3_1"/>
<dbReference type="InParanoid" id="A0A0D0DLE4"/>
<evidence type="ECO:0000313" key="1">
    <source>
        <dbReference type="EMBL" id="KIK92108.1"/>
    </source>
</evidence>
<proteinExistence type="predicted"/>
<reference evidence="2" key="2">
    <citation type="submission" date="2015-01" db="EMBL/GenBank/DDBJ databases">
        <title>Evolutionary Origins and Diversification of the Mycorrhizal Mutualists.</title>
        <authorList>
            <consortium name="DOE Joint Genome Institute"/>
            <consortium name="Mycorrhizal Genomics Consortium"/>
            <person name="Kohler A."/>
            <person name="Kuo A."/>
            <person name="Nagy L.G."/>
            <person name="Floudas D."/>
            <person name="Copeland A."/>
            <person name="Barry K.W."/>
            <person name="Cichocki N."/>
            <person name="Veneault-Fourrey C."/>
            <person name="LaButti K."/>
            <person name="Lindquist E.A."/>
            <person name="Lipzen A."/>
            <person name="Lundell T."/>
            <person name="Morin E."/>
            <person name="Murat C."/>
            <person name="Riley R."/>
            <person name="Ohm R."/>
            <person name="Sun H."/>
            <person name="Tunlid A."/>
            <person name="Henrissat B."/>
            <person name="Grigoriev I.V."/>
            <person name="Hibbett D.S."/>
            <person name="Martin F."/>
        </authorList>
    </citation>
    <scope>NUCLEOTIDE SEQUENCE [LARGE SCALE GENOMIC DNA]</scope>
    <source>
        <strain evidence="2">Ve08.2h10</strain>
    </source>
</reference>
<keyword evidence="2" id="KW-1185">Reference proteome</keyword>
<protein>
    <submittedName>
        <fullName evidence="1">Uncharacterized protein</fullName>
    </submittedName>
</protein>
<name>A0A0D0DLE4_9AGAM</name>
<evidence type="ECO:0000313" key="2">
    <source>
        <dbReference type="Proteomes" id="UP000054538"/>
    </source>
</evidence>
<reference evidence="1 2" key="1">
    <citation type="submission" date="2014-04" db="EMBL/GenBank/DDBJ databases">
        <authorList>
            <consortium name="DOE Joint Genome Institute"/>
            <person name="Kuo A."/>
            <person name="Kohler A."/>
            <person name="Jargeat P."/>
            <person name="Nagy L.G."/>
            <person name="Floudas D."/>
            <person name="Copeland A."/>
            <person name="Barry K.W."/>
            <person name="Cichocki N."/>
            <person name="Veneault-Fourrey C."/>
            <person name="LaButti K."/>
            <person name="Lindquist E.A."/>
            <person name="Lipzen A."/>
            <person name="Lundell T."/>
            <person name="Morin E."/>
            <person name="Murat C."/>
            <person name="Sun H."/>
            <person name="Tunlid A."/>
            <person name="Henrissat B."/>
            <person name="Grigoriev I.V."/>
            <person name="Hibbett D.S."/>
            <person name="Martin F."/>
            <person name="Nordberg H.P."/>
            <person name="Cantor M.N."/>
            <person name="Hua S.X."/>
        </authorList>
    </citation>
    <scope>NUCLEOTIDE SEQUENCE [LARGE SCALE GENOMIC DNA]</scope>
    <source>
        <strain evidence="1 2">Ve08.2h10</strain>
    </source>
</reference>
<dbReference type="OrthoDB" id="2678913at2759"/>
<dbReference type="EMBL" id="KN825314">
    <property type="protein sequence ID" value="KIK92108.1"/>
    <property type="molecule type" value="Genomic_DNA"/>
</dbReference>
<accession>A0A0D0DLE4</accession>
<dbReference type="AlphaFoldDB" id="A0A0D0DLE4"/>
<organism evidence="1 2">
    <name type="scientific">Paxillus rubicundulus Ve08.2h10</name>
    <dbReference type="NCBI Taxonomy" id="930991"/>
    <lineage>
        <taxon>Eukaryota</taxon>
        <taxon>Fungi</taxon>
        <taxon>Dikarya</taxon>
        <taxon>Basidiomycota</taxon>
        <taxon>Agaricomycotina</taxon>
        <taxon>Agaricomycetes</taxon>
        <taxon>Agaricomycetidae</taxon>
        <taxon>Boletales</taxon>
        <taxon>Paxilineae</taxon>
        <taxon>Paxillaceae</taxon>
        <taxon>Paxillus</taxon>
    </lineage>
</organism>
<dbReference type="Proteomes" id="UP000054538">
    <property type="component" value="Unassembled WGS sequence"/>
</dbReference>
<sequence>VTKNKFLLVITSTLKAARRPHLQGHGICIRLTLEYPLQNVPFDVVKVKGRWASDAFLIYLHQHAQILAPYMQAQPCLHESFLRLTLPPFR</sequence>
<dbReference type="STRING" id="930991.A0A0D0DLE4"/>
<feature type="non-terminal residue" evidence="1">
    <location>
        <position position="1"/>
    </location>
</feature>